<reference evidence="2 3" key="1">
    <citation type="submission" date="2014-04" db="EMBL/GenBank/DDBJ databases">
        <authorList>
            <consortium name="DOE Joint Genome Institute"/>
            <person name="Kuo A."/>
            <person name="Martino E."/>
            <person name="Perotto S."/>
            <person name="Kohler A."/>
            <person name="Nagy L.G."/>
            <person name="Floudas D."/>
            <person name="Copeland A."/>
            <person name="Barry K.W."/>
            <person name="Cichocki N."/>
            <person name="Veneault-Fourrey C."/>
            <person name="LaButti K."/>
            <person name="Lindquist E.A."/>
            <person name="Lipzen A."/>
            <person name="Lundell T."/>
            <person name="Morin E."/>
            <person name="Murat C."/>
            <person name="Sun H."/>
            <person name="Tunlid A."/>
            <person name="Henrissat B."/>
            <person name="Grigoriev I.V."/>
            <person name="Hibbett D.S."/>
            <person name="Martin F."/>
            <person name="Nordberg H.P."/>
            <person name="Cantor M.N."/>
            <person name="Hua S.X."/>
        </authorList>
    </citation>
    <scope>NUCLEOTIDE SEQUENCE [LARGE SCALE GENOMIC DNA]</scope>
    <source>
        <strain evidence="2 3">Zn</strain>
    </source>
</reference>
<keyword evidence="3" id="KW-1185">Reference proteome</keyword>
<dbReference type="HOGENOM" id="CLU_024135_0_0_1"/>
<dbReference type="AlphaFoldDB" id="A0A0C3H050"/>
<accession>A0A0C3H050</accession>
<dbReference type="Proteomes" id="UP000054321">
    <property type="component" value="Unassembled WGS sequence"/>
</dbReference>
<proteinExistence type="predicted"/>
<keyword evidence="1" id="KW-0472">Membrane</keyword>
<keyword evidence="1" id="KW-0812">Transmembrane</keyword>
<dbReference type="EMBL" id="KN832883">
    <property type="protein sequence ID" value="KIM96774.1"/>
    <property type="molecule type" value="Genomic_DNA"/>
</dbReference>
<evidence type="ECO:0000313" key="3">
    <source>
        <dbReference type="Proteomes" id="UP000054321"/>
    </source>
</evidence>
<name>A0A0C3H050_OIDMZ</name>
<keyword evidence="1" id="KW-1133">Transmembrane helix</keyword>
<dbReference type="InParanoid" id="A0A0C3H050"/>
<gene>
    <name evidence="2" type="ORF">OIDMADRAFT_32691</name>
</gene>
<dbReference type="OrthoDB" id="2522565at2759"/>
<feature type="transmembrane region" description="Helical" evidence="1">
    <location>
        <begin position="7"/>
        <end position="25"/>
    </location>
</feature>
<sequence length="412" mass="47427">MGKEVRLLLGVGYFFVLAVCAFLFLNGDMASYITQQVSHYTSDSDAKDYSEDESSITTPPFFAVDHKSTHMEVFSKMTKDGNWFQLEFGDRAAYNPNIIPHPNKPSTWFITAQRDKSADDDIVRFTELVCEATFKDDKMQCTRPPLILPISSTVRPDQPFVIYGSQSQYNCFGLWIHDFRRLVNWNSSPETTGKFFWPTDLPRPQGLPYSRVEKNWFPFWDSKGEMYIHYDIVPKRTFAKLDFDSKDNSKGLVGEDIAPLAAERDKICMEKYMPPIHNSKLERSHPNCRKSDENTYIFTIFQFKSFYDHGVFETHIMLFKQTAPFEVYGISSKPFWYHGRGEAGGSWVGDKDWIPKNSAQMVYTTSMNWKKQGLTYHGYLDDELFIGFGVEDKRSFGIDVAAGDLIAGLELC</sequence>
<evidence type="ECO:0000256" key="1">
    <source>
        <dbReference type="SAM" id="Phobius"/>
    </source>
</evidence>
<protein>
    <submittedName>
        <fullName evidence="2">Uncharacterized protein</fullName>
    </submittedName>
</protein>
<evidence type="ECO:0000313" key="2">
    <source>
        <dbReference type="EMBL" id="KIM96774.1"/>
    </source>
</evidence>
<reference evidence="3" key="2">
    <citation type="submission" date="2015-01" db="EMBL/GenBank/DDBJ databases">
        <title>Evolutionary Origins and Diversification of the Mycorrhizal Mutualists.</title>
        <authorList>
            <consortium name="DOE Joint Genome Institute"/>
            <consortium name="Mycorrhizal Genomics Consortium"/>
            <person name="Kohler A."/>
            <person name="Kuo A."/>
            <person name="Nagy L.G."/>
            <person name="Floudas D."/>
            <person name="Copeland A."/>
            <person name="Barry K.W."/>
            <person name="Cichocki N."/>
            <person name="Veneault-Fourrey C."/>
            <person name="LaButti K."/>
            <person name="Lindquist E.A."/>
            <person name="Lipzen A."/>
            <person name="Lundell T."/>
            <person name="Morin E."/>
            <person name="Murat C."/>
            <person name="Riley R."/>
            <person name="Ohm R."/>
            <person name="Sun H."/>
            <person name="Tunlid A."/>
            <person name="Henrissat B."/>
            <person name="Grigoriev I.V."/>
            <person name="Hibbett D.S."/>
            <person name="Martin F."/>
        </authorList>
    </citation>
    <scope>NUCLEOTIDE SEQUENCE [LARGE SCALE GENOMIC DNA]</scope>
    <source>
        <strain evidence="3">Zn</strain>
    </source>
</reference>
<organism evidence="2 3">
    <name type="scientific">Oidiodendron maius (strain Zn)</name>
    <dbReference type="NCBI Taxonomy" id="913774"/>
    <lineage>
        <taxon>Eukaryota</taxon>
        <taxon>Fungi</taxon>
        <taxon>Dikarya</taxon>
        <taxon>Ascomycota</taxon>
        <taxon>Pezizomycotina</taxon>
        <taxon>Leotiomycetes</taxon>
        <taxon>Leotiomycetes incertae sedis</taxon>
        <taxon>Myxotrichaceae</taxon>
        <taxon>Oidiodendron</taxon>
    </lineage>
</organism>